<keyword evidence="3" id="KW-1185">Reference proteome</keyword>
<protein>
    <submittedName>
        <fullName evidence="2">Molybdopterin-guanine dinucleotide biosynthesis protein B</fullName>
    </submittedName>
</protein>
<dbReference type="AlphaFoldDB" id="A0A1W1XX46"/>
<dbReference type="STRING" id="1121001.SAMN02745857_03256"/>
<dbReference type="GO" id="GO:0005525">
    <property type="term" value="F:GTP binding"/>
    <property type="evidence" value="ECO:0007669"/>
    <property type="project" value="InterPro"/>
</dbReference>
<dbReference type="InterPro" id="IPR027417">
    <property type="entry name" value="P-loop_NTPase"/>
</dbReference>
<dbReference type="Proteomes" id="UP000192761">
    <property type="component" value="Unassembled WGS sequence"/>
</dbReference>
<dbReference type="CDD" id="cd03116">
    <property type="entry name" value="MobB"/>
    <property type="match status" value="1"/>
</dbReference>
<dbReference type="GO" id="GO:0006777">
    <property type="term" value="P:Mo-molybdopterin cofactor biosynthetic process"/>
    <property type="evidence" value="ECO:0007669"/>
    <property type="project" value="InterPro"/>
</dbReference>
<reference evidence="2 3" key="1">
    <citation type="submission" date="2017-04" db="EMBL/GenBank/DDBJ databases">
        <authorList>
            <person name="Afonso C.L."/>
            <person name="Miller P.J."/>
            <person name="Scott M.A."/>
            <person name="Spackman E."/>
            <person name="Goraichik I."/>
            <person name="Dimitrov K.M."/>
            <person name="Suarez D.L."/>
            <person name="Swayne D.E."/>
        </authorList>
    </citation>
    <scope>NUCLEOTIDE SEQUENCE [LARGE SCALE GENOMIC DNA]</scope>
    <source>
        <strain evidence="2 3">DSM 23236</strain>
    </source>
</reference>
<dbReference type="SUPFAM" id="SSF52540">
    <property type="entry name" value="P-loop containing nucleoside triphosphate hydrolases"/>
    <property type="match status" value="1"/>
</dbReference>
<evidence type="ECO:0000313" key="3">
    <source>
        <dbReference type="Proteomes" id="UP000192761"/>
    </source>
</evidence>
<accession>A0A1W1XX46</accession>
<dbReference type="Pfam" id="PF03205">
    <property type="entry name" value="MobB"/>
    <property type="match status" value="1"/>
</dbReference>
<sequence>MKQVFGLIGRSGSGKTTLIETMLPLFAAQGLRVNVIKHSHHDVQFEPPGKDSARFRAAGAAEVLLATPYRYAIFHELRHEAEPDLAKQWARLAPADLTLVEGFKHYPIPRLEVFRPDLGQPPLYPEHPDLLAVASDAQLDCPLPVLDLNRPADIVRFIIARALGGHHA</sequence>
<organism evidence="2 3">
    <name type="scientific">Andreprevotia lacus DSM 23236</name>
    <dbReference type="NCBI Taxonomy" id="1121001"/>
    <lineage>
        <taxon>Bacteria</taxon>
        <taxon>Pseudomonadati</taxon>
        <taxon>Pseudomonadota</taxon>
        <taxon>Betaproteobacteria</taxon>
        <taxon>Neisseriales</taxon>
        <taxon>Chitinibacteraceae</taxon>
        <taxon>Andreprevotia</taxon>
    </lineage>
</organism>
<evidence type="ECO:0000259" key="1">
    <source>
        <dbReference type="Pfam" id="PF03205"/>
    </source>
</evidence>
<dbReference type="PANTHER" id="PTHR40072">
    <property type="entry name" value="MOLYBDOPTERIN-GUANINE DINUCLEOTIDE BIOSYNTHESIS ADAPTER PROTEIN-RELATED"/>
    <property type="match status" value="1"/>
</dbReference>
<proteinExistence type="predicted"/>
<feature type="domain" description="Molybdopterin-guanine dinucleotide biosynthesis protein B (MobB)" evidence="1">
    <location>
        <begin position="4"/>
        <end position="136"/>
    </location>
</feature>
<gene>
    <name evidence="2" type="ORF">SAMN02745857_03256</name>
</gene>
<dbReference type="NCBIfam" id="TIGR00176">
    <property type="entry name" value="mobB"/>
    <property type="match status" value="1"/>
</dbReference>
<dbReference type="OrthoDB" id="9804758at2"/>
<dbReference type="InterPro" id="IPR052539">
    <property type="entry name" value="MGD_biosynthesis_adapter"/>
</dbReference>
<dbReference type="InterPro" id="IPR004435">
    <property type="entry name" value="MobB_dom"/>
</dbReference>
<evidence type="ECO:0000313" key="2">
    <source>
        <dbReference type="EMBL" id="SMC28437.1"/>
    </source>
</evidence>
<dbReference type="EMBL" id="FWXD01000022">
    <property type="protein sequence ID" value="SMC28437.1"/>
    <property type="molecule type" value="Genomic_DNA"/>
</dbReference>
<dbReference type="PANTHER" id="PTHR40072:SF1">
    <property type="entry name" value="MOLYBDOPTERIN-GUANINE DINUCLEOTIDE BIOSYNTHESIS ADAPTER PROTEIN"/>
    <property type="match status" value="1"/>
</dbReference>
<dbReference type="Gene3D" id="3.40.50.300">
    <property type="entry name" value="P-loop containing nucleotide triphosphate hydrolases"/>
    <property type="match status" value="1"/>
</dbReference>
<name>A0A1W1XX46_9NEIS</name>
<dbReference type="RefSeq" id="WP_084092122.1">
    <property type="nucleotide sequence ID" value="NZ_FWXD01000022.1"/>
</dbReference>